<dbReference type="AlphaFoldDB" id="A0A2U2XC45"/>
<evidence type="ECO:0000313" key="2">
    <source>
        <dbReference type="EMBL" id="PWH85320.1"/>
    </source>
</evidence>
<accession>A0A2U2XC45</accession>
<dbReference type="Gene3D" id="3.40.50.150">
    <property type="entry name" value="Vaccinia Virus protein VP39"/>
    <property type="match status" value="1"/>
</dbReference>
<dbReference type="InterPro" id="IPR053188">
    <property type="entry name" value="FkbM_Methyltransferase"/>
</dbReference>
<evidence type="ECO:0000313" key="3">
    <source>
        <dbReference type="Proteomes" id="UP000245370"/>
    </source>
</evidence>
<gene>
    <name evidence="2" type="ORF">DIT68_10310</name>
</gene>
<dbReference type="Proteomes" id="UP000245370">
    <property type="component" value="Unassembled WGS sequence"/>
</dbReference>
<dbReference type="PANTHER" id="PTHR36973">
    <property type="entry name" value="SLL1456 PROTEIN-RELATED"/>
    <property type="match status" value="1"/>
</dbReference>
<feature type="domain" description="Methyltransferase FkbM" evidence="1">
    <location>
        <begin position="46"/>
        <end position="209"/>
    </location>
</feature>
<dbReference type="Pfam" id="PF05050">
    <property type="entry name" value="Methyltransf_21"/>
    <property type="match status" value="1"/>
</dbReference>
<dbReference type="GO" id="GO:0008171">
    <property type="term" value="F:O-methyltransferase activity"/>
    <property type="evidence" value="ECO:0007669"/>
    <property type="project" value="TreeGrafter"/>
</dbReference>
<dbReference type="InterPro" id="IPR006342">
    <property type="entry name" value="FkbM_mtfrase"/>
</dbReference>
<dbReference type="SUPFAM" id="SSF53335">
    <property type="entry name" value="S-adenosyl-L-methionine-dependent methyltransferases"/>
    <property type="match status" value="1"/>
</dbReference>
<dbReference type="RefSeq" id="WP_109359722.1">
    <property type="nucleotide sequence ID" value="NZ_QFRJ01000007.1"/>
</dbReference>
<dbReference type="EMBL" id="QFRJ01000007">
    <property type="protein sequence ID" value="PWH85320.1"/>
    <property type="molecule type" value="Genomic_DNA"/>
</dbReference>
<dbReference type="NCBIfam" id="TIGR01444">
    <property type="entry name" value="fkbM_fam"/>
    <property type="match status" value="1"/>
</dbReference>
<proteinExistence type="predicted"/>
<name>A0A2U2XC45_9FLAO</name>
<evidence type="ECO:0000259" key="1">
    <source>
        <dbReference type="Pfam" id="PF05050"/>
    </source>
</evidence>
<dbReference type="PANTHER" id="PTHR36973:SF4">
    <property type="entry name" value="NODULATION PROTEIN"/>
    <property type="match status" value="1"/>
</dbReference>
<dbReference type="OrthoDB" id="9812600at2"/>
<dbReference type="InterPro" id="IPR029063">
    <property type="entry name" value="SAM-dependent_MTases_sf"/>
</dbReference>
<reference evidence="2 3" key="1">
    <citation type="submission" date="2018-05" db="EMBL/GenBank/DDBJ databases">
        <title>Brumimicrobium oceani sp. nov., isolated from coastal sediment.</title>
        <authorList>
            <person name="Kou Y."/>
        </authorList>
    </citation>
    <scope>NUCLEOTIDE SEQUENCE [LARGE SCALE GENOMIC DNA]</scope>
    <source>
        <strain evidence="2 3">C305</strain>
    </source>
</reference>
<sequence>MKNKIREYIQNKLGYWFYKTKHLPVGTDVFIDLKNKVEYPLEVIFDVGANIGEFTINFNSEYPKSTIYAFEPFKKTFDFLEKSTRELSNVELFQHAVGDKNEKVEIELNSDDYSPQNSLLNKVTNSLKKTELISVVTIDDFLKEKYIDKIDFLKIDTEGYEEQVLSGATESIKSGKIKIIYLEVGFSKLNLGNTNFLKLYETLENLNYTFFGLYEISQIGISSNLHYGNALFIHNSISSKIENWQLK</sequence>
<comment type="caution">
    <text evidence="2">The sequence shown here is derived from an EMBL/GenBank/DDBJ whole genome shotgun (WGS) entry which is preliminary data.</text>
</comment>
<reference evidence="2 3" key="2">
    <citation type="submission" date="2018-05" db="EMBL/GenBank/DDBJ databases">
        <authorList>
            <person name="Lanie J.A."/>
            <person name="Ng W.-L."/>
            <person name="Kazmierczak K.M."/>
            <person name="Andrzejewski T.M."/>
            <person name="Davidsen T.M."/>
            <person name="Wayne K.J."/>
            <person name="Tettelin H."/>
            <person name="Glass J.I."/>
            <person name="Rusch D."/>
            <person name="Podicherti R."/>
            <person name="Tsui H.-C.T."/>
            <person name="Winkler M.E."/>
        </authorList>
    </citation>
    <scope>NUCLEOTIDE SEQUENCE [LARGE SCALE GENOMIC DNA]</scope>
    <source>
        <strain evidence="2 3">C305</strain>
    </source>
</reference>
<keyword evidence="3" id="KW-1185">Reference proteome</keyword>
<protein>
    <recommendedName>
        <fullName evidence="1">Methyltransferase FkbM domain-containing protein</fullName>
    </recommendedName>
</protein>
<organism evidence="2 3">
    <name type="scientific">Brumimicrobium oceani</name>
    <dbReference type="NCBI Taxonomy" id="2100725"/>
    <lineage>
        <taxon>Bacteria</taxon>
        <taxon>Pseudomonadati</taxon>
        <taxon>Bacteroidota</taxon>
        <taxon>Flavobacteriia</taxon>
        <taxon>Flavobacteriales</taxon>
        <taxon>Crocinitomicaceae</taxon>
        <taxon>Brumimicrobium</taxon>
    </lineage>
</organism>